<dbReference type="InParanoid" id="A0A6J0BE52"/>
<dbReference type="Gene3D" id="3.30.420.10">
    <property type="entry name" value="Ribonuclease H-like superfamily/Ribonuclease H"/>
    <property type="match status" value="1"/>
</dbReference>
<dbReference type="InterPro" id="IPR057617">
    <property type="entry name" value="PML_C"/>
</dbReference>
<proteinExistence type="inferred from homology"/>
<accession>A0A6J0BE52</accession>
<evidence type="ECO:0000256" key="2">
    <source>
        <dbReference type="ARBA" id="ARBA00022722"/>
    </source>
</evidence>
<dbReference type="InterPro" id="IPR036397">
    <property type="entry name" value="RNaseH_sf"/>
</dbReference>
<dbReference type="GO" id="GO:0006308">
    <property type="term" value="P:DNA catabolic process"/>
    <property type="evidence" value="ECO:0007669"/>
    <property type="project" value="TreeGrafter"/>
</dbReference>
<dbReference type="PANTHER" id="PTHR13058">
    <property type="entry name" value="THREE PRIME REPAIR EXONUCLEASE 1, 2"/>
    <property type="match status" value="1"/>
</dbReference>
<dbReference type="InterPro" id="IPR040393">
    <property type="entry name" value="TREX1/2"/>
</dbReference>
<dbReference type="InterPro" id="IPR013520">
    <property type="entry name" value="Ribonucl_H"/>
</dbReference>
<dbReference type="Pfam" id="PF25244">
    <property type="entry name" value="PML_C"/>
    <property type="match status" value="1"/>
</dbReference>
<keyword evidence="2" id="KW-0540">Nuclease</keyword>
<comment type="cofactor">
    <cofactor evidence="1">
        <name>Mg(2+)</name>
        <dbReference type="ChEBI" id="CHEBI:18420"/>
    </cofactor>
</comment>
<dbReference type="Proteomes" id="UP000829291">
    <property type="component" value="Chromosome 2"/>
</dbReference>
<dbReference type="InterPro" id="IPR012337">
    <property type="entry name" value="RNaseH-like_sf"/>
</dbReference>
<keyword evidence="6" id="KW-0460">Magnesium</keyword>
<organism evidence="10">
    <name type="scientific">Neodiprion lecontei</name>
    <name type="common">Redheaded pine sawfly</name>
    <dbReference type="NCBI Taxonomy" id="441921"/>
    <lineage>
        <taxon>Eukaryota</taxon>
        <taxon>Metazoa</taxon>
        <taxon>Ecdysozoa</taxon>
        <taxon>Arthropoda</taxon>
        <taxon>Hexapoda</taxon>
        <taxon>Insecta</taxon>
        <taxon>Pterygota</taxon>
        <taxon>Neoptera</taxon>
        <taxon>Endopterygota</taxon>
        <taxon>Hymenoptera</taxon>
        <taxon>Tenthredinoidea</taxon>
        <taxon>Diprionidae</taxon>
        <taxon>Diprioninae</taxon>
        <taxon>Neodiprion</taxon>
    </lineage>
</organism>
<dbReference type="Pfam" id="PF00929">
    <property type="entry name" value="RNase_T"/>
    <property type="match status" value="1"/>
</dbReference>
<evidence type="ECO:0000313" key="10">
    <source>
        <dbReference type="RefSeq" id="XP_015512661.2"/>
    </source>
</evidence>
<evidence type="ECO:0000256" key="7">
    <source>
        <dbReference type="ARBA" id="ARBA00025769"/>
    </source>
</evidence>
<evidence type="ECO:0000256" key="1">
    <source>
        <dbReference type="ARBA" id="ARBA00001946"/>
    </source>
</evidence>
<dbReference type="PANTHER" id="PTHR13058:SF19">
    <property type="entry name" value="LD40940P"/>
    <property type="match status" value="1"/>
</dbReference>
<dbReference type="GeneID" id="107219088"/>
<evidence type="ECO:0000259" key="8">
    <source>
        <dbReference type="SMART" id="SM00479"/>
    </source>
</evidence>
<dbReference type="CDD" id="cd06127">
    <property type="entry name" value="DEDDh"/>
    <property type="match status" value="1"/>
</dbReference>
<comment type="similarity">
    <text evidence="7">Belongs to the exonuclease superfamily. TREX family.</text>
</comment>
<evidence type="ECO:0000313" key="9">
    <source>
        <dbReference type="Proteomes" id="UP000829291"/>
    </source>
</evidence>
<reference evidence="10" key="1">
    <citation type="submission" date="2025-08" db="UniProtKB">
        <authorList>
            <consortium name="RefSeq"/>
        </authorList>
    </citation>
    <scope>IDENTIFICATION</scope>
    <source>
        <tissue evidence="10">Thorax and Abdomen</tissue>
    </source>
</reference>
<gene>
    <name evidence="10" type="primary">LOC107219088</name>
</gene>
<keyword evidence="4" id="KW-0378">Hydrolase</keyword>
<dbReference type="Pfam" id="PF20700">
    <property type="entry name" value="Mutator"/>
    <property type="match status" value="1"/>
</dbReference>
<dbReference type="KEGG" id="nlo:107219088"/>
<evidence type="ECO:0000256" key="6">
    <source>
        <dbReference type="ARBA" id="ARBA00022842"/>
    </source>
</evidence>
<keyword evidence="3" id="KW-0479">Metal-binding</keyword>
<keyword evidence="5" id="KW-0269">Exonuclease</keyword>
<dbReference type="RefSeq" id="XP_015512661.2">
    <property type="nucleotide sequence ID" value="XM_015657175.2"/>
</dbReference>
<dbReference type="GO" id="GO:0005737">
    <property type="term" value="C:cytoplasm"/>
    <property type="evidence" value="ECO:0007669"/>
    <property type="project" value="TreeGrafter"/>
</dbReference>
<dbReference type="GO" id="GO:0003676">
    <property type="term" value="F:nucleic acid binding"/>
    <property type="evidence" value="ECO:0007669"/>
    <property type="project" value="InterPro"/>
</dbReference>
<sequence>MAIIEPEMINQNIRSDHSESSRFSNSKETYNGTVRVAASYDMGYSTKRSGRTYDSMNGYAAFLGRENGKAIDYLTTNRGCRMCALGHPKSDHDCRLNFVGSAKAMEPFAAASMTSSSKIFKEHNIEVGILIGDDDSSTIAAVRATSQSQTTSGDFRFACAIGEKNLGERYLQEAATKRLLSPGFHTTKYVGRKEKEAKRRYLRTKRPEFKKRRLFLKEQCTNLRKKKEDMEGIQYESNMGLLSTNVAHDSILNTEGINEEINEADDNGTQVSEPIAVFFDLETSSFSKQSDILQIAAQYDKSFSVYVNPTQKIAAQASEANGLTNVRGKLMLNGTRVPSIPLRLALDAFHNFLTKLKHPVVLVAHNCKFDAPILINSVKKMTMTDDFGSVVVGFADTLPLIKSVTNRKGKGECTLTGLASWLQISADGAHNAVYDVLMLVQIIENLQITTKQLMDRSITWSDTIASIHNAKKSATLLKTLDKLGTCISTGMKKKIANADITYEDLINTFRDDGDAGIKKLLGKDENDKVRVTKTKTIIENLLNHLRTKGL</sequence>
<keyword evidence="9" id="KW-1185">Reference proteome</keyword>
<dbReference type="InterPro" id="IPR049012">
    <property type="entry name" value="Mutator_transp_dom"/>
</dbReference>
<dbReference type="GO" id="GO:0008296">
    <property type="term" value="F:3'-5'-DNA exonuclease activity"/>
    <property type="evidence" value="ECO:0007669"/>
    <property type="project" value="TreeGrafter"/>
</dbReference>
<feature type="domain" description="Exonuclease" evidence="8">
    <location>
        <begin position="275"/>
        <end position="452"/>
    </location>
</feature>
<dbReference type="GO" id="GO:0046872">
    <property type="term" value="F:metal ion binding"/>
    <property type="evidence" value="ECO:0007669"/>
    <property type="project" value="UniProtKB-KW"/>
</dbReference>
<protein>
    <submittedName>
        <fullName evidence="10">Uncharacterized protein LOC107219088</fullName>
    </submittedName>
</protein>
<dbReference type="OrthoDB" id="6095482at2759"/>
<dbReference type="SMART" id="SM00479">
    <property type="entry name" value="EXOIII"/>
    <property type="match status" value="1"/>
</dbReference>
<evidence type="ECO:0000256" key="5">
    <source>
        <dbReference type="ARBA" id="ARBA00022839"/>
    </source>
</evidence>
<evidence type="ECO:0000256" key="3">
    <source>
        <dbReference type="ARBA" id="ARBA00022723"/>
    </source>
</evidence>
<dbReference type="SUPFAM" id="SSF53098">
    <property type="entry name" value="Ribonuclease H-like"/>
    <property type="match status" value="1"/>
</dbReference>
<name>A0A6J0BE52_NEOLC</name>
<evidence type="ECO:0000256" key="4">
    <source>
        <dbReference type="ARBA" id="ARBA00022801"/>
    </source>
</evidence>